<dbReference type="AlphaFoldDB" id="A0A1G2UPZ8"/>
<feature type="compositionally biased region" description="Polar residues" evidence="1">
    <location>
        <begin position="8"/>
        <end position="22"/>
    </location>
</feature>
<accession>A0A1G2UPZ8</accession>
<proteinExistence type="predicted"/>
<gene>
    <name evidence="2" type="ORF">A3H60_02455</name>
</gene>
<dbReference type="Proteomes" id="UP000177202">
    <property type="component" value="Unassembled WGS sequence"/>
</dbReference>
<dbReference type="EMBL" id="MHWP01000002">
    <property type="protein sequence ID" value="OHB11477.1"/>
    <property type="molecule type" value="Genomic_DNA"/>
</dbReference>
<sequence length="61" mass="6531">MGAAGWRKSTSTGSIFGPSPSNRESELVKFGEVLISSWRKIIPSQAPHGEGVETRRQASSS</sequence>
<evidence type="ECO:0000256" key="1">
    <source>
        <dbReference type="SAM" id="MobiDB-lite"/>
    </source>
</evidence>
<evidence type="ECO:0000313" key="2">
    <source>
        <dbReference type="EMBL" id="OHB11477.1"/>
    </source>
</evidence>
<name>A0A1G2UPZ8_9BACT</name>
<protein>
    <submittedName>
        <fullName evidence="2">Uncharacterized protein</fullName>
    </submittedName>
</protein>
<organism evidence="2 3">
    <name type="scientific">Candidatus Zambryskibacteria bacterium RIFCSPLOWO2_02_FULL_44_12b</name>
    <dbReference type="NCBI Taxonomy" id="1802772"/>
    <lineage>
        <taxon>Bacteria</taxon>
        <taxon>Candidatus Zambryskiibacteriota</taxon>
    </lineage>
</organism>
<feature type="region of interest" description="Disordered" evidence="1">
    <location>
        <begin position="1"/>
        <end position="23"/>
    </location>
</feature>
<reference evidence="2 3" key="1">
    <citation type="journal article" date="2016" name="Nat. Commun.">
        <title>Thousands of microbial genomes shed light on interconnected biogeochemical processes in an aquifer system.</title>
        <authorList>
            <person name="Anantharaman K."/>
            <person name="Brown C.T."/>
            <person name="Hug L.A."/>
            <person name="Sharon I."/>
            <person name="Castelle C.J."/>
            <person name="Probst A.J."/>
            <person name="Thomas B.C."/>
            <person name="Singh A."/>
            <person name="Wilkins M.J."/>
            <person name="Karaoz U."/>
            <person name="Brodie E.L."/>
            <person name="Williams K.H."/>
            <person name="Hubbard S.S."/>
            <person name="Banfield J.F."/>
        </authorList>
    </citation>
    <scope>NUCLEOTIDE SEQUENCE [LARGE SCALE GENOMIC DNA]</scope>
</reference>
<evidence type="ECO:0000313" key="3">
    <source>
        <dbReference type="Proteomes" id="UP000177202"/>
    </source>
</evidence>
<comment type="caution">
    <text evidence="2">The sequence shown here is derived from an EMBL/GenBank/DDBJ whole genome shotgun (WGS) entry which is preliminary data.</text>
</comment>